<dbReference type="SUPFAM" id="SSF81338">
    <property type="entry name" value="Aquaporin-like"/>
    <property type="match status" value="1"/>
</dbReference>
<evidence type="ECO:0000256" key="1">
    <source>
        <dbReference type="ARBA" id="ARBA00004141"/>
    </source>
</evidence>
<keyword evidence="4" id="KW-0472">Membrane</keyword>
<accession>A0AAE0DJL7</accession>
<keyword evidence="6" id="KW-0732">Signal</keyword>
<evidence type="ECO:0000313" key="8">
    <source>
        <dbReference type="Proteomes" id="UP001276659"/>
    </source>
</evidence>
<evidence type="ECO:0000256" key="6">
    <source>
        <dbReference type="SAM" id="SignalP"/>
    </source>
</evidence>
<feature type="chain" id="PRO_5042282537" evidence="6">
    <location>
        <begin position="25"/>
        <end position="104"/>
    </location>
</feature>
<keyword evidence="3" id="KW-1133">Transmembrane helix</keyword>
<dbReference type="Proteomes" id="UP001276659">
    <property type="component" value="Unassembled WGS sequence"/>
</dbReference>
<evidence type="ECO:0000313" key="7">
    <source>
        <dbReference type="EMBL" id="KAK3171745.1"/>
    </source>
</evidence>
<protein>
    <submittedName>
        <fullName evidence="7">Uncharacterized protein</fullName>
    </submittedName>
</protein>
<evidence type="ECO:0000256" key="5">
    <source>
        <dbReference type="SAM" id="MobiDB-lite"/>
    </source>
</evidence>
<keyword evidence="2" id="KW-0812">Transmembrane</keyword>
<feature type="region of interest" description="Disordered" evidence="5">
    <location>
        <begin position="82"/>
        <end position="104"/>
    </location>
</feature>
<sequence length="104" mass="11714">MMIYWVGPLLGSLLAAGFYKLVKALEYEAANPGQDFDENETKIFDAERDIDRPIVSLMVPANRRLRQLVNLGLSAETRLVATDEKRSHLSSTNRNLEARLQSPP</sequence>
<dbReference type="Gene3D" id="1.20.1080.10">
    <property type="entry name" value="Glycerol uptake facilitator protein"/>
    <property type="match status" value="1"/>
</dbReference>
<gene>
    <name evidence="7" type="ORF">OEA41_003829</name>
</gene>
<organism evidence="7 8">
    <name type="scientific">Lepraria neglecta</name>
    <dbReference type="NCBI Taxonomy" id="209136"/>
    <lineage>
        <taxon>Eukaryota</taxon>
        <taxon>Fungi</taxon>
        <taxon>Dikarya</taxon>
        <taxon>Ascomycota</taxon>
        <taxon>Pezizomycotina</taxon>
        <taxon>Lecanoromycetes</taxon>
        <taxon>OSLEUM clade</taxon>
        <taxon>Lecanoromycetidae</taxon>
        <taxon>Lecanorales</taxon>
        <taxon>Lecanorineae</taxon>
        <taxon>Stereocaulaceae</taxon>
        <taxon>Lepraria</taxon>
    </lineage>
</organism>
<reference evidence="7" key="1">
    <citation type="submission" date="2022-11" db="EMBL/GenBank/DDBJ databases">
        <title>Chromosomal genome sequence assembly and mating type (MAT) locus characterization of the leprose asexual lichenized fungus Lepraria neglecta (Nyl.) Erichsen.</title>
        <authorList>
            <person name="Allen J.L."/>
            <person name="Pfeffer B."/>
        </authorList>
    </citation>
    <scope>NUCLEOTIDE SEQUENCE</scope>
    <source>
        <strain evidence="7">Allen 5258</strain>
    </source>
</reference>
<proteinExistence type="predicted"/>
<dbReference type="InterPro" id="IPR023271">
    <property type="entry name" value="Aquaporin-like"/>
</dbReference>
<dbReference type="AlphaFoldDB" id="A0AAE0DJL7"/>
<dbReference type="GO" id="GO:0016020">
    <property type="term" value="C:membrane"/>
    <property type="evidence" value="ECO:0007669"/>
    <property type="project" value="UniProtKB-SubCell"/>
</dbReference>
<feature type="signal peptide" evidence="6">
    <location>
        <begin position="1"/>
        <end position="24"/>
    </location>
</feature>
<name>A0AAE0DJL7_9LECA</name>
<dbReference type="EMBL" id="JASNWA010000008">
    <property type="protein sequence ID" value="KAK3171745.1"/>
    <property type="molecule type" value="Genomic_DNA"/>
</dbReference>
<keyword evidence="8" id="KW-1185">Reference proteome</keyword>
<evidence type="ECO:0000256" key="2">
    <source>
        <dbReference type="ARBA" id="ARBA00022692"/>
    </source>
</evidence>
<comment type="subcellular location">
    <subcellularLocation>
        <location evidence="1">Membrane</location>
        <topology evidence="1">Multi-pass membrane protein</topology>
    </subcellularLocation>
</comment>
<evidence type="ECO:0000256" key="4">
    <source>
        <dbReference type="ARBA" id="ARBA00023136"/>
    </source>
</evidence>
<evidence type="ECO:0000256" key="3">
    <source>
        <dbReference type="ARBA" id="ARBA00022989"/>
    </source>
</evidence>
<comment type="caution">
    <text evidence="7">The sequence shown here is derived from an EMBL/GenBank/DDBJ whole genome shotgun (WGS) entry which is preliminary data.</text>
</comment>